<dbReference type="GO" id="GO:0098632">
    <property type="term" value="F:cell-cell adhesion mediator activity"/>
    <property type="evidence" value="ECO:0007669"/>
    <property type="project" value="TreeGrafter"/>
</dbReference>
<evidence type="ECO:0000313" key="5">
    <source>
        <dbReference type="EMBL" id="MBW29429.1"/>
    </source>
</evidence>
<evidence type="ECO:0000256" key="3">
    <source>
        <dbReference type="SAM" id="SignalP"/>
    </source>
</evidence>
<dbReference type="EMBL" id="GGFM01008678">
    <property type="protein sequence ID" value="MBW29429.1"/>
    <property type="molecule type" value="Transcribed_RNA"/>
</dbReference>
<feature type="domain" description="Ig-like" evidence="4">
    <location>
        <begin position="61"/>
        <end position="141"/>
    </location>
</feature>
<dbReference type="PROSITE" id="PS50835">
    <property type="entry name" value="IG_LIKE"/>
    <property type="match status" value="2"/>
</dbReference>
<dbReference type="Pfam" id="PF13927">
    <property type="entry name" value="Ig_3"/>
    <property type="match status" value="1"/>
</dbReference>
<evidence type="ECO:0000256" key="1">
    <source>
        <dbReference type="ARBA" id="ARBA00023157"/>
    </source>
</evidence>
<dbReference type="Pfam" id="PF07679">
    <property type="entry name" value="I-set"/>
    <property type="match status" value="1"/>
</dbReference>
<dbReference type="GO" id="GO:0007411">
    <property type="term" value="P:axon guidance"/>
    <property type="evidence" value="ECO:0007669"/>
    <property type="project" value="TreeGrafter"/>
</dbReference>
<keyword evidence="5" id="KW-0675">Receptor</keyword>
<feature type="chain" id="PRO_5015005559" evidence="3">
    <location>
        <begin position="18"/>
        <end position="295"/>
    </location>
</feature>
<dbReference type="SMART" id="SM00408">
    <property type="entry name" value="IGc2"/>
    <property type="match status" value="2"/>
</dbReference>
<dbReference type="SMART" id="SM00409">
    <property type="entry name" value="IG"/>
    <property type="match status" value="2"/>
</dbReference>
<keyword evidence="2" id="KW-0393">Immunoglobulin domain</keyword>
<dbReference type="GO" id="GO:0005886">
    <property type="term" value="C:plasma membrane"/>
    <property type="evidence" value="ECO:0007669"/>
    <property type="project" value="TreeGrafter"/>
</dbReference>
<dbReference type="PANTHER" id="PTHR10075">
    <property type="entry name" value="BASIGIN RELATED"/>
    <property type="match status" value="1"/>
</dbReference>
<dbReference type="SUPFAM" id="SSF48726">
    <property type="entry name" value="Immunoglobulin"/>
    <property type="match status" value="2"/>
</dbReference>
<dbReference type="InterPro" id="IPR003599">
    <property type="entry name" value="Ig_sub"/>
</dbReference>
<dbReference type="AlphaFoldDB" id="A0A2M3ZLM7"/>
<accession>A0A2M3ZLM7</accession>
<dbReference type="InterPro" id="IPR007110">
    <property type="entry name" value="Ig-like_dom"/>
</dbReference>
<keyword evidence="3" id="KW-0732">Signal</keyword>
<dbReference type="InterPro" id="IPR013098">
    <property type="entry name" value="Ig_I-set"/>
</dbReference>
<feature type="signal peptide" evidence="3">
    <location>
        <begin position="1"/>
        <end position="17"/>
    </location>
</feature>
<dbReference type="FunFam" id="2.60.40.10:FF:000032">
    <property type="entry name" value="palladin isoform X1"/>
    <property type="match status" value="1"/>
</dbReference>
<feature type="domain" description="Ig-like" evidence="4">
    <location>
        <begin position="148"/>
        <end position="244"/>
    </location>
</feature>
<dbReference type="InterPro" id="IPR036179">
    <property type="entry name" value="Ig-like_dom_sf"/>
</dbReference>
<keyword evidence="1" id="KW-1015">Disulfide bond</keyword>
<dbReference type="InterPro" id="IPR003598">
    <property type="entry name" value="Ig_sub2"/>
</dbReference>
<protein>
    <submittedName>
        <fullName evidence="5">Putative receptor mediating netrin-dependent axon guidance</fullName>
    </submittedName>
</protein>
<sequence>MIRYLFVLLATWQLMCGAKCSITVPDSNTLTNFITQSGKGTAKERQMASESTVLEEVEEMQEVEEMEDLQEKFNIKSEEGGVATLPCFANGYQPSSIRWRKEGIMLNTNQGRYVLTSTGDLQIVQVSRTDSGTYVCIADNGVGEPALPEVQLTVNVPVTVAIQFPQGRSFFVNDSFTINCTANGYPKPIVNWVKDGEVILPNGRINITDENLLIVPDSVRSDSGVYRCLARNEHSEAFQENRVRVYKPYYRPRCTVEEWLARCGCFFRYTCPHRYDFMRYNYCCHCKYNYLYKLE</sequence>
<proteinExistence type="predicted"/>
<evidence type="ECO:0000259" key="4">
    <source>
        <dbReference type="PROSITE" id="PS50835"/>
    </source>
</evidence>
<dbReference type="PANTHER" id="PTHR10075:SF14">
    <property type="entry name" value="CELL ADHESION MOLECULE DSCAM2-RELATED"/>
    <property type="match status" value="1"/>
</dbReference>
<reference evidence="5" key="1">
    <citation type="submission" date="2018-01" db="EMBL/GenBank/DDBJ databases">
        <title>An insight into the sialome of Amazonian anophelines.</title>
        <authorList>
            <person name="Ribeiro J.M."/>
            <person name="Scarpassa V."/>
            <person name="Calvo E."/>
        </authorList>
    </citation>
    <scope>NUCLEOTIDE SEQUENCE</scope>
    <source>
        <tissue evidence="5">Salivary glands</tissue>
    </source>
</reference>
<name>A0A2M3ZLM7_9DIPT</name>
<organism evidence="5">
    <name type="scientific">Anopheles braziliensis</name>
    <dbReference type="NCBI Taxonomy" id="58242"/>
    <lineage>
        <taxon>Eukaryota</taxon>
        <taxon>Metazoa</taxon>
        <taxon>Ecdysozoa</taxon>
        <taxon>Arthropoda</taxon>
        <taxon>Hexapoda</taxon>
        <taxon>Insecta</taxon>
        <taxon>Pterygota</taxon>
        <taxon>Neoptera</taxon>
        <taxon>Endopterygota</taxon>
        <taxon>Diptera</taxon>
        <taxon>Nematocera</taxon>
        <taxon>Culicoidea</taxon>
        <taxon>Culicidae</taxon>
        <taxon>Anophelinae</taxon>
        <taxon>Anopheles</taxon>
    </lineage>
</organism>
<dbReference type="GO" id="GO:0030424">
    <property type="term" value="C:axon"/>
    <property type="evidence" value="ECO:0007669"/>
    <property type="project" value="TreeGrafter"/>
</dbReference>
<dbReference type="GO" id="GO:0070593">
    <property type="term" value="P:dendrite self-avoidance"/>
    <property type="evidence" value="ECO:0007669"/>
    <property type="project" value="TreeGrafter"/>
</dbReference>
<dbReference type="Gene3D" id="2.60.40.10">
    <property type="entry name" value="Immunoglobulins"/>
    <property type="match status" value="2"/>
</dbReference>
<dbReference type="InterPro" id="IPR013783">
    <property type="entry name" value="Ig-like_fold"/>
</dbReference>
<evidence type="ECO:0000256" key="2">
    <source>
        <dbReference type="ARBA" id="ARBA00023319"/>
    </source>
</evidence>
<dbReference type="GO" id="GO:0007156">
    <property type="term" value="P:homophilic cell adhesion via plasma membrane adhesion molecules"/>
    <property type="evidence" value="ECO:0007669"/>
    <property type="project" value="TreeGrafter"/>
</dbReference>